<keyword evidence="2" id="KW-1185">Reference proteome</keyword>
<reference evidence="1 2" key="1">
    <citation type="submission" date="2016-10" db="EMBL/GenBank/DDBJ databases">
        <authorList>
            <person name="de Groot N.N."/>
        </authorList>
    </citation>
    <scope>NUCLEOTIDE SEQUENCE [LARGE SCALE GENOMIC DNA]</scope>
    <source>
        <strain evidence="1 2">DSM 25232</strain>
    </source>
</reference>
<dbReference type="OrthoDB" id="1163336at2"/>
<evidence type="ECO:0000313" key="1">
    <source>
        <dbReference type="EMBL" id="SEK43220.1"/>
    </source>
</evidence>
<gene>
    <name evidence="1" type="ORF">SAMN04487910_0514</name>
</gene>
<organism evidence="1 2">
    <name type="scientific">Aquimarina amphilecti</name>
    <dbReference type="NCBI Taxonomy" id="1038014"/>
    <lineage>
        <taxon>Bacteria</taxon>
        <taxon>Pseudomonadati</taxon>
        <taxon>Bacteroidota</taxon>
        <taxon>Flavobacteriia</taxon>
        <taxon>Flavobacteriales</taxon>
        <taxon>Flavobacteriaceae</taxon>
        <taxon>Aquimarina</taxon>
    </lineage>
</organism>
<evidence type="ECO:0000313" key="2">
    <source>
        <dbReference type="Proteomes" id="UP000198521"/>
    </source>
</evidence>
<dbReference type="STRING" id="1038014.SAMN04487910_0514"/>
<proteinExistence type="predicted"/>
<protein>
    <submittedName>
        <fullName evidence="1">Uncharacterized protein</fullName>
    </submittedName>
</protein>
<name>A0A1H7H2Q0_AQUAM</name>
<accession>A0A1H7H2Q0</accession>
<sequence>MQKTTLEKRFNSQNLAEKYRNIWNKGIHLFSINDANRDFYYSIFYIDFLFAEIIYNKLNGEIIAIKSFTDKSKLMFYLREDFN</sequence>
<dbReference type="EMBL" id="FOAB01000001">
    <property type="protein sequence ID" value="SEK43220.1"/>
    <property type="molecule type" value="Genomic_DNA"/>
</dbReference>
<dbReference type="RefSeq" id="WP_091405118.1">
    <property type="nucleotide sequence ID" value="NZ_FOAB01000001.1"/>
</dbReference>
<dbReference type="Proteomes" id="UP000198521">
    <property type="component" value="Unassembled WGS sequence"/>
</dbReference>
<dbReference type="AlphaFoldDB" id="A0A1H7H2Q0"/>